<keyword evidence="4 7" id="KW-0472">Membrane</keyword>
<dbReference type="InterPro" id="IPR052337">
    <property type="entry name" value="SAT4-like"/>
</dbReference>
<evidence type="ECO:0000256" key="6">
    <source>
        <dbReference type="SAM" id="MobiDB-lite"/>
    </source>
</evidence>
<evidence type="ECO:0000313" key="9">
    <source>
        <dbReference type="EMBL" id="KAF6804268.1"/>
    </source>
</evidence>
<feature type="domain" description="Rhodopsin" evidence="8">
    <location>
        <begin position="54"/>
        <end position="292"/>
    </location>
</feature>
<name>A0A8H6J0V9_9PEZI</name>
<dbReference type="AlphaFoldDB" id="A0A8H6J0V9"/>
<keyword evidence="10" id="KW-1185">Reference proteome</keyword>
<proteinExistence type="inferred from homology"/>
<dbReference type="PANTHER" id="PTHR33048">
    <property type="entry name" value="PTH11-LIKE INTEGRAL MEMBRANE PROTEIN (AFU_ORTHOLOGUE AFUA_5G11245)"/>
    <property type="match status" value="1"/>
</dbReference>
<feature type="transmembrane region" description="Helical" evidence="7">
    <location>
        <begin position="230"/>
        <end position="248"/>
    </location>
</feature>
<feature type="transmembrane region" description="Helical" evidence="7">
    <location>
        <begin position="39"/>
        <end position="58"/>
    </location>
</feature>
<keyword evidence="2 7" id="KW-0812">Transmembrane</keyword>
<evidence type="ECO:0000256" key="3">
    <source>
        <dbReference type="ARBA" id="ARBA00022989"/>
    </source>
</evidence>
<reference evidence="9 10" key="1">
    <citation type="journal article" date="2020" name="Phytopathology">
        <title>Genome Sequence Resources of Colletotrichum truncatum, C. plurivorum, C. musicola, and C. sojae: Four Species Pathogenic to Soybean (Glycine max).</title>
        <authorList>
            <person name="Rogerio F."/>
            <person name="Boufleur T.R."/>
            <person name="Ciampi-Guillardi M."/>
            <person name="Sukno S.A."/>
            <person name="Thon M.R."/>
            <person name="Massola Junior N.S."/>
            <person name="Baroncelli R."/>
        </authorList>
    </citation>
    <scope>NUCLEOTIDE SEQUENCE [LARGE SCALE GENOMIC DNA]</scope>
    <source>
        <strain evidence="9 10">LFN0009</strain>
    </source>
</reference>
<comment type="subcellular location">
    <subcellularLocation>
        <location evidence="1">Membrane</location>
        <topology evidence="1">Multi-pass membrane protein</topology>
    </subcellularLocation>
</comment>
<evidence type="ECO:0000259" key="8">
    <source>
        <dbReference type="Pfam" id="PF20684"/>
    </source>
</evidence>
<sequence length="392" mass="43624">MDGFDSTAIPTDLPPPPPPLTPAELAALPHDNAGPRLNATIWVLVGVATAFLVLRLYCKWLRHRGPWWDDWILFGSWVCVTAQCCLLSVAVSLHYGKHFWDYPIDFDNGVRLAKVINAAGTLSLTAAVWSKTSFAVTLLRLSEGWMRGAIWFIIVTMNVAMGLSALFIWVHCDPPPKTWNFMIPGICWDRRVLVNYDIFSAAYSAAMDLTLALLPWKLIWGLQMRKQEKFGVAFAMSCGIFAGITAIVKTTKIPSMLSFDPADGIDLFIWGNAESCVTIVAASIPVLRVLIREVRSSGRRYYISGGPGPEDAFSSSRLQPRARRKEPARTIVTVSGGRTPKTPDNWSDRSILDDTHSPGQIVQTNEVAVEFEARRDSDSMFEMRQLGNHRIV</sequence>
<dbReference type="GO" id="GO:0016020">
    <property type="term" value="C:membrane"/>
    <property type="evidence" value="ECO:0007669"/>
    <property type="project" value="UniProtKB-SubCell"/>
</dbReference>
<evidence type="ECO:0000256" key="4">
    <source>
        <dbReference type="ARBA" id="ARBA00023136"/>
    </source>
</evidence>
<evidence type="ECO:0000256" key="2">
    <source>
        <dbReference type="ARBA" id="ARBA00022692"/>
    </source>
</evidence>
<gene>
    <name evidence="9" type="ORF">CSOJ01_10299</name>
</gene>
<evidence type="ECO:0000256" key="7">
    <source>
        <dbReference type="SAM" id="Phobius"/>
    </source>
</evidence>
<organism evidence="9 10">
    <name type="scientific">Colletotrichum sojae</name>
    <dbReference type="NCBI Taxonomy" id="2175907"/>
    <lineage>
        <taxon>Eukaryota</taxon>
        <taxon>Fungi</taxon>
        <taxon>Dikarya</taxon>
        <taxon>Ascomycota</taxon>
        <taxon>Pezizomycotina</taxon>
        <taxon>Sordariomycetes</taxon>
        <taxon>Hypocreomycetidae</taxon>
        <taxon>Glomerellales</taxon>
        <taxon>Glomerellaceae</taxon>
        <taxon>Colletotrichum</taxon>
        <taxon>Colletotrichum orchidearum species complex</taxon>
    </lineage>
</organism>
<dbReference type="PANTHER" id="PTHR33048:SF42">
    <property type="entry name" value="INTEGRAL MEMBRANE PROTEIN"/>
    <property type="match status" value="1"/>
</dbReference>
<evidence type="ECO:0000313" key="10">
    <source>
        <dbReference type="Proteomes" id="UP000652219"/>
    </source>
</evidence>
<feature type="transmembrane region" description="Helical" evidence="7">
    <location>
        <begin position="268"/>
        <end position="291"/>
    </location>
</feature>
<accession>A0A8H6J0V9</accession>
<dbReference type="Pfam" id="PF20684">
    <property type="entry name" value="Fung_rhodopsin"/>
    <property type="match status" value="1"/>
</dbReference>
<evidence type="ECO:0000256" key="5">
    <source>
        <dbReference type="ARBA" id="ARBA00038359"/>
    </source>
</evidence>
<dbReference type="Proteomes" id="UP000652219">
    <property type="component" value="Unassembled WGS sequence"/>
</dbReference>
<comment type="similarity">
    <text evidence="5">Belongs to the SAT4 family.</text>
</comment>
<feature type="transmembrane region" description="Helical" evidence="7">
    <location>
        <begin position="150"/>
        <end position="170"/>
    </location>
</feature>
<feature type="region of interest" description="Disordered" evidence="6">
    <location>
        <begin position="309"/>
        <end position="328"/>
    </location>
</feature>
<feature type="transmembrane region" description="Helical" evidence="7">
    <location>
        <begin position="70"/>
        <end position="95"/>
    </location>
</feature>
<dbReference type="EMBL" id="WIGN01000213">
    <property type="protein sequence ID" value="KAF6804268.1"/>
    <property type="molecule type" value="Genomic_DNA"/>
</dbReference>
<keyword evidence="3 7" id="KW-1133">Transmembrane helix</keyword>
<comment type="caution">
    <text evidence="9">The sequence shown here is derived from an EMBL/GenBank/DDBJ whole genome shotgun (WGS) entry which is preliminary data.</text>
</comment>
<dbReference type="InterPro" id="IPR049326">
    <property type="entry name" value="Rhodopsin_dom_fungi"/>
</dbReference>
<protein>
    <recommendedName>
        <fullName evidence="8">Rhodopsin domain-containing protein</fullName>
    </recommendedName>
</protein>
<evidence type="ECO:0000256" key="1">
    <source>
        <dbReference type="ARBA" id="ARBA00004141"/>
    </source>
</evidence>